<evidence type="ECO:0000313" key="2">
    <source>
        <dbReference type="Proteomes" id="UP001549921"/>
    </source>
</evidence>
<reference evidence="1 2" key="1">
    <citation type="submission" date="2024-06" db="EMBL/GenBank/DDBJ databases">
        <title>A chromosome-level genome assembly of beet webworm, Loxostege sticticalis.</title>
        <authorList>
            <person name="Zhang Y."/>
        </authorList>
    </citation>
    <scope>NUCLEOTIDE SEQUENCE [LARGE SCALE GENOMIC DNA]</scope>
    <source>
        <strain evidence="1">AQ028</strain>
        <tissue evidence="1">Male pupae</tissue>
    </source>
</reference>
<feature type="non-terminal residue" evidence="1">
    <location>
        <position position="107"/>
    </location>
</feature>
<dbReference type="EMBL" id="JBEDNZ010000010">
    <property type="protein sequence ID" value="KAL0832830.1"/>
    <property type="molecule type" value="Genomic_DNA"/>
</dbReference>
<comment type="caution">
    <text evidence="1">The sequence shown here is derived from an EMBL/GenBank/DDBJ whole genome shotgun (WGS) entry which is preliminary data.</text>
</comment>
<proteinExistence type="predicted"/>
<gene>
    <name evidence="1" type="ORF">ABMA28_000990</name>
</gene>
<dbReference type="Proteomes" id="UP001549921">
    <property type="component" value="Unassembled WGS sequence"/>
</dbReference>
<accession>A0ABD0T474</accession>
<organism evidence="1 2">
    <name type="scientific">Loxostege sticticalis</name>
    <name type="common">Beet webworm moth</name>
    <dbReference type="NCBI Taxonomy" id="481309"/>
    <lineage>
        <taxon>Eukaryota</taxon>
        <taxon>Metazoa</taxon>
        <taxon>Ecdysozoa</taxon>
        <taxon>Arthropoda</taxon>
        <taxon>Hexapoda</taxon>
        <taxon>Insecta</taxon>
        <taxon>Pterygota</taxon>
        <taxon>Neoptera</taxon>
        <taxon>Endopterygota</taxon>
        <taxon>Lepidoptera</taxon>
        <taxon>Glossata</taxon>
        <taxon>Ditrysia</taxon>
        <taxon>Pyraloidea</taxon>
        <taxon>Crambidae</taxon>
        <taxon>Pyraustinae</taxon>
        <taxon>Loxostege</taxon>
    </lineage>
</organism>
<evidence type="ECO:0000313" key="1">
    <source>
        <dbReference type="EMBL" id="KAL0832830.1"/>
    </source>
</evidence>
<dbReference type="AlphaFoldDB" id="A0ABD0T474"/>
<sequence length="107" mass="11362">MPQQCCRDTTGPHTISISLYEITFRAKQQCRGSYVAAALLRISVALPPRQTSITTVVVTRLPLQQEYLRCDVKQSDTAALVGINAAGSTAGQRLSGSTAATALLLVA</sequence>
<name>A0ABD0T474_LOXSC</name>
<protein>
    <submittedName>
        <fullName evidence="1">Uncharacterized protein</fullName>
    </submittedName>
</protein>